<dbReference type="GO" id="GO:0005886">
    <property type="term" value="C:plasma membrane"/>
    <property type="evidence" value="ECO:0007669"/>
    <property type="project" value="UniProtKB-SubCell"/>
</dbReference>
<dbReference type="AlphaFoldDB" id="A0A5P9Q650"/>
<accession>A0A5P9Q650</accession>
<dbReference type="PANTHER" id="PTHR43744:SF4">
    <property type="entry name" value="OSMOPROTECTIVE COMPOUNDS UPTAKE PERMEASE PROTEIN GGTD"/>
    <property type="match status" value="1"/>
</dbReference>
<evidence type="ECO:0000256" key="3">
    <source>
        <dbReference type="ARBA" id="ARBA00022475"/>
    </source>
</evidence>
<evidence type="ECO:0000256" key="4">
    <source>
        <dbReference type="ARBA" id="ARBA00022692"/>
    </source>
</evidence>
<evidence type="ECO:0000256" key="6">
    <source>
        <dbReference type="ARBA" id="ARBA00023136"/>
    </source>
</evidence>
<dbReference type="RefSeq" id="WP_036954338.1">
    <property type="nucleotide sequence ID" value="NZ_BAABIH010000013.1"/>
</dbReference>
<feature type="transmembrane region" description="Helical" evidence="7">
    <location>
        <begin position="100"/>
        <end position="124"/>
    </location>
</feature>
<evidence type="ECO:0000256" key="1">
    <source>
        <dbReference type="ARBA" id="ARBA00004651"/>
    </source>
</evidence>
<dbReference type="PANTHER" id="PTHR43744">
    <property type="entry name" value="ABC TRANSPORTER PERMEASE PROTEIN MG189-RELATED-RELATED"/>
    <property type="match status" value="1"/>
</dbReference>
<feature type="transmembrane region" description="Helical" evidence="7">
    <location>
        <begin position="220"/>
        <end position="245"/>
    </location>
</feature>
<evidence type="ECO:0000256" key="5">
    <source>
        <dbReference type="ARBA" id="ARBA00022989"/>
    </source>
</evidence>
<protein>
    <submittedName>
        <fullName evidence="9">Alpha-glucoside transport system permease protein AglG</fullName>
    </submittedName>
</protein>
<name>A0A5P9Q650_9MICO</name>
<sequence length="315" mass="34280">MTTITPPLDPAQDEVLHGKEASRAVRKALSSPIASAAVILLSVLWTIPTLGLFINSFRSKEDAATTGWWEFFVHPSFSLDTYKQVLTADGGLTLPLVNSLAITIPATIIPIFIASMAAYALAWMRFRGSDAIFFTIFALQVVPLQMALVPLQQYYVKGLQVFGVTIIPSPHVNGTLAQIWISHTMFSLPLAVFLLHNFVAQIPESLIEAARVDGAPHLRIFRSIVLPLSMPAIASFAIFQFLWVWNDLLVAKTFGSSDPAQQPVTARLQSLTGSFGAHQELLAPAGFIAIVIPLIVFLALQRYFARGLLAGSVKG</sequence>
<evidence type="ECO:0000256" key="7">
    <source>
        <dbReference type="RuleBase" id="RU363032"/>
    </source>
</evidence>
<organism evidence="9 10">
    <name type="scientific">Luteimicrobium xylanilyticum</name>
    <dbReference type="NCBI Taxonomy" id="1133546"/>
    <lineage>
        <taxon>Bacteria</taxon>
        <taxon>Bacillati</taxon>
        <taxon>Actinomycetota</taxon>
        <taxon>Actinomycetes</taxon>
        <taxon>Micrococcales</taxon>
        <taxon>Luteimicrobium</taxon>
    </lineage>
</organism>
<comment type="subcellular location">
    <subcellularLocation>
        <location evidence="1 7">Cell membrane</location>
        <topology evidence="1 7">Multi-pass membrane protein</topology>
    </subcellularLocation>
</comment>
<dbReference type="Pfam" id="PF00528">
    <property type="entry name" value="BPD_transp_1"/>
    <property type="match status" value="1"/>
</dbReference>
<keyword evidence="2 7" id="KW-0813">Transport</keyword>
<dbReference type="GO" id="GO:0055085">
    <property type="term" value="P:transmembrane transport"/>
    <property type="evidence" value="ECO:0007669"/>
    <property type="project" value="InterPro"/>
</dbReference>
<dbReference type="OrthoDB" id="9794684at2"/>
<feature type="domain" description="ABC transmembrane type-1" evidence="8">
    <location>
        <begin position="96"/>
        <end position="300"/>
    </location>
</feature>
<proteinExistence type="inferred from homology"/>
<keyword evidence="10" id="KW-1185">Reference proteome</keyword>
<dbReference type="SUPFAM" id="SSF161098">
    <property type="entry name" value="MetI-like"/>
    <property type="match status" value="1"/>
</dbReference>
<evidence type="ECO:0000313" key="10">
    <source>
        <dbReference type="Proteomes" id="UP000326702"/>
    </source>
</evidence>
<gene>
    <name evidence="9" type="ORF">KDY119_00233</name>
</gene>
<dbReference type="KEGG" id="lxl:KDY119_00233"/>
<feature type="transmembrane region" description="Helical" evidence="7">
    <location>
        <begin position="281"/>
        <end position="300"/>
    </location>
</feature>
<keyword evidence="3" id="KW-1003">Cell membrane</keyword>
<feature type="transmembrane region" description="Helical" evidence="7">
    <location>
        <begin position="33"/>
        <end position="54"/>
    </location>
</feature>
<dbReference type="CDD" id="cd06261">
    <property type="entry name" value="TM_PBP2"/>
    <property type="match status" value="1"/>
</dbReference>
<reference evidence="9 10" key="1">
    <citation type="submission" date="2019-10" db="EMBL/GenBank/DDBJ databases">
        <title>Genome sequence of Luteimicrobium xylanilyticum HY-24.</title>
        <authorList>
            <person name="Kim D.Y."/>
            <person name="Park H.-Y."/>
        </authorList>
    </citation>
    <scope>NUCLEOTIDE SEQUENCE [LARGE SCALE GENOMIC DNA]</scope>
    <source>
        <strain evidence="9 10">HY-24</strain>
    </source>
</reference>
<dbReference type="Gene3D" id="1.10.3720.10">
    <property type="entry name" value="MetI-like"/>
    <property type="match status" value="1"/>
</dbReference>
<dbReference type="Proteomes" id="UP000326702">
    <property type="component" value="Chromosome"/>
</dbReference>
<keyword evidence="4 7" id="KW-0812">Transmembrane</keyword>
<evidence type="ECO:0000259" key="8">
    <source>
        <dbReference type="PROSITE" id="PS50928"/>
    </source>
</evidence>
<evidence type="ECO:0000256" key="2">
    <source>
        <dbReference type="ARBA" id="ARBA00022448"/>
    </source>
</evidence>
<feature type="transmembrane region" description="Helical" evidence="7">
    <location>
        <begin position="131"/>
        <end position="151"/>
    </location>
</feature>
<comment type="similarity">
    <text evidence="7">Belongs to the binding-protein-dependent transport system permease family.</text>
</comment>
<evidence type="ECO:0000313" key="9">
    <source>
        <dbReference type="EMBL" id="QFU96746.1"/>
    </source>
</evidence>
<feature type="transmembrane region" description="Helical" evidence="7">
    <location>
        <begin position="179"/>
        <end position="199"/>
    </location>
</feature>
<dbReference type="InterPro" id="IPR000515">
    <property type="entry name" value="MetI-like"/>
</dbReference>
<dbReference type="PROSITE" id="PS50928">
    <property type="entry name" value="ABC_TM1"/>
    <property type="match status" value="1"/>
</dbReference>
<keyword evidence="5 7" id="KW-1133">Transmembrane helix</keyword>
<dbReference type="EMBL" id="CP045529">
    <property type="protein sequence ID" value="QFU96746.1"/>
    <property type="molecule type" value="Genomic_DNA"/>
</dbReference>
<dbReference type="InterPro" id="IPR035906">
    <property type="entry name" value="MetI-like_sf"/>
</dbReference>
<keyword evidence="6 7" id="KW-0472">Membrane</keyword>